<dbReference type="Gene3D" id="3.50.50.60">
    <property type="entry name" value="FAD/NAD(P)-binding domain"/>
    <property type="match status" value="1"/>
</dbReference>
<keyword evidence="5" id="KW-1185">Reference proteome</keyword>
<feature type="domain" description="Glucose-methanol-choline oxidoreductase C-terminal" evidence="3">
    <location>
        <begin position="117"/>
        <end position="263"/>
    </location>
</feature>
<dbReference type="SUPFAM" id="SSF51905">
    <property type="entry name" value="FAD/NAD(P)-binding domain"/>
    <property type="match status" value="1"/>
</dbReference>
<dbReference type="InterPro" id="IPR012132">
    <property type="entry name" value="GMC_OxRdtase"/>
</dbReference>
<evidence type="ECO:0000313" key="5">
    <source>
        <dbReference type="Proteomes" id="UP001556367"/>
    </source>
</evidence>
<dbReference type="Pfam" id="PF05199">
    <property type="entry name" value="GMC_oxred_C"/>
    <property type="match status" value="1"/>
</dbReference>
<name>A0ABR3JD17_9AGAR</name>
<evidence type="ECO:0000259" key="3">
    <source>
        <dbReference type="Pfam" id="PF05199"/>
    </source>
</evidence>
<evidence type="ECO:0000313" key="4">
    <source>
        <dbReference type="EMBL" id="KAL0953600.1"/>
    </source>
</evidence>
<reference evidence="5" key="1">
    <citation type="submission" date="2024-06" db="EMBL/GenBank/DDBJ databases">
        <title>Multi-omics analyses provide insights into the biosynthesis of the anticancer antibiotic pleurotin in Hohenbuehelia grisea.</title>
        <authorList>
            <person name="Weaver J.A."/>
            <person name="Alberti F."/>
        </authorList>
    </citation>
    <scope>NUCLEOTIDE SEQUENCE [LARGE SCALE GENOMIC DNA]</scope>
    <source>
        <strain evidence="5">T-177</strain>
    </source>
</reference>
<dbReference type="Proteomes" id="UP001556367">
    <property type="component" value="Unassembled WGS sequence"/>
</dbReference>
<evidence type="ECO:0000256" key="1">
    <source>
        <dbReference type="ARBA" id="ARBA00001974"/>
    </source>
</evidence>
<gene>
    <name evidence="4" type="ORF">HGRIS_004808</name>
</gene>
<accession>A0ABR3JD17</accession>
<dbReference type="EMBL" id="JASNQZ010000008">
    <property type="protein sequence ID" value="KAL0953600.1"/>
    <property type="molecule type" value="Genomic_DNA"/>
</dbReference>
<organism evidence="4 5">
    <name type="scientific">Hohenbuehelia grisea</name>
    <dbReference type="NCBI Taxonomy" id="104357"/>
    <lineage>
        <taxon>Eukaryota</taxon>
        <taxon>Fungi</taxon>
        <taxon>Dikarya</taxon>
        <taxon>Basidiomycota</taxon>
        <taxon>Agaricomycotina</taxon>
        <taxon>Agaricomycetes</taxon>
        <taxon>Agaricomycetidae</taxon>
        <taxon>Agaricales</taxon>
        <taxon>Pleurotineae</taxon>
        <taxon>Pleurotaceae</taxon>
        <taxon>Hohenbuehelia</taxon>
    </lineage>
</organism>
<dbReference type="PANTHER" id="PTHR11552">
    <property type="entry name" value="GLUCOSE-METHANOL-CHOLINE GMC OXIDOREDUCTASE"/>
    <property type="match status" value="1"/>
</dbReference>
<proteinExistence type="inferred from homology"/>
<comment type="similarity">
    <text evidence="2">Belongs to the GMC oxidoreductase family.</text>
</comment>
<evidence type="ECO:0000256" key="2">
    <source>
        <dbReference type="ARBA" id="ARBA00010790"/>
    </source>
</evidence>
<dbReference type="InterPro" id="IPR036188">
    <property type="entry name" value="FAD/NAD-bd_sf"/>
</dbReference>
<comment type="cofactor">
    <cofactor evidence="1">
        <name>FAD</name>
        <dbReference type="ChEBI" id="CHEBI:57692"/>
    </cofactor>
</comment>
<dbReference type="Gene3D" id="3.30.560.10">
    <property type="entry name" value="Glucose Oxidase, domain 3"/>
    <property type="match status" value="1"/>
</dbReference>
<sequence length="311" mass="34695">MGTPYFASQDVNPYDLLVQGDSDEWKKQTDRWNRDGKGLLGSNGLDAALKIRPHLHELEELGPDFAKRWESYFARYPDKPIAWISCSPRVPVDDLAKTLGVDASTKFISGSYYLMYPSSTGSIHASSDDVYAPLDFDTGFLKELADLATLRWAFKKSLEIVRRLPCFRGVIPSMQPSFPEGSAALIKETKPVDIAAPKLIFTEEDDAAIDEYHRKSVRTNWHSLGTCAMRPREQGGVVDHRLNVYGVQRLKITDLSIAPDNVNAVRHPDFQSCRFDSGSKLKHFQNTYSTAIAIGEKAAVLIAEELGIDLA</sequence>
<comment type="caution">
    <text evidence="4">The sequence shown here is derived from an EMBL/GenBank/DDBJ whole genome shotgun (WGS) entry which is preliminary data.</text>
</comment>
<dbReference type="InterPro" id="IPR007867">
    <property type="entry name" value="GMC_OxRtase_C"/>
</dbReference>
<dbReference type="PANTHER" id="PTHR11552:SF78">
    <property type="entry name" value="GLUCOSE-METHANOL-CHOLINE OXIDOREDUCTASE N-TERMINAL DOMAIN-CONTAINING PROTEIN"/>
    <property type="match status" value="1"/>
</dbReference>
<protein>
    <recommendedName>
        <fullName evidence="3">Glucose-methanol-choline oxidoreductase C-terminal domain-containing protein</fullName>
    </recommendedName>
</protein>
<dbReference type="SUPFAM" id="SSF54373">
    <property type="entry name" value="FAD-linked reductases, C-terminal domain"/>
    <property type="match status" value="1"/>
</dbReference>